<proteinExistence type="predicted"/>
<dbReference type="Proteomes" id="UP000287651">
    <property type="component" value="Unassembled WGS sequence"/>
</dbReference>
<protein>
    <submittedName>
        <fullName evidence="1">Uncharacterized protein</fullName>
    </submittedName>
</protein>
<gene>
    <name evidence="1" type="ORF">B296_00027779</name>
</gene>
<reference evidence="1 2" key="1">
    <citation type="journal article" date="2014" name="Agronomy (Basel)">
        <title>A Draft Genome Sequence for Ensete ventricosum, the Drought-Tolerant Tree Against Hunger.</title>
        <authorList>
            <person name="Harrison J."/>
            <person name="Moore K.A."/>
            <person name="Paszkiewicz K."/>
            <person name="Jones T."/>
            <person name="Grant M."/>
            <person name="Ambacheew D."/>
            <person name="Muzemil S."/>
            <person name="Studholme D.J."/>
        </authorList>
    </citation>
    <scope>NUCLEOTIDE SEQUENCE [LARGE SCALE GENOMIC DNA]</scope>
</reference>
<name>A0A426Y6V1_ENSVE</name>
<evidence type="ECO:0000313" key="2">
    <source>
        <dbReference type="Proteomes" id="UP000287651"/>
    </source>
</evidence>
<evidence type="ECO:0000313" key="1">
    <source>
        <dbReference type="EMBL" id="RRT47498.1"/>
    </source>
</evidence>
<organism evidence="1 2">
    <name type="scientific">Ensete ventricosum</name>
    <name type="common">Abyssinian banana</name>
    <name type="synonym">Musa ensete</name>
    <dbReference type="NCBI Taxonomy" id="4639"/>
    <lineage>
        <taxon>Eukaryota</taxon>
        <taxon>Viridiplantae</taxon>
        <taxon>Streptophyta</taxon>
        <taxon>Embryophyta</taxon>
        <taxon>Tracheophyta</taxon>
        <taxon>Spermatophyta</taxon>
        <taxon>Magnoliopsida</taxon>
        <taxon>Liliopsida</taxon>
        <taxon>Zingiberales</taxon>
        <taxon>Musaceae</taxon>
        <taxon>Ensete</taxon>
    </lineage>
</organism>
<dbReference type="AlphaFoldDB" id="A0A426Y6V1"/>
<comment type="caution">
    <text evidence="1">The sequence shown here is derived from an EMBL/GenBank/DDBJ whole genome shotgun (WGS) entry which is preliminary data.</text>
</comment>
<dbReference type="EMBL" id="AMZH03014525">
    <property type="protein sequence ID" value="RRT47498.1"/>
    <property type="molecule type" value="Genomic_DNA"/>
</dbReference>
<accession>A0A426Y6V1</accession>
<sequence>MSLPLQPTVATPFRSRYPCRQQPSIAATNCCLLLSHCRSPRWTVAALFLPPLPAAAFTAPFCLADPTFLQIQHRYCCSLQRRPSTPAICCLPFFPAASSALLLPPTPSSSPSAHSSAAFASCCRSASVPLSLLLPQSPPAMPSSSSSLYSHLSRNHPSPDPVACRTLLLPLLLPRRTLSLARTCCPSLLSASPQPLPLLYDANSCP</sequence>